<keyword evidence="3" id="KW-0949">S-adenosyl-L-methionine</keyword>
<reference evidence="9" key="1">
    <citation type="journal article" date="2023" name="Mol. Phylogenet. Evol.">
        <title>Genome-scale phylogeny and comparative genomics of the fungal order Sordariales.</title>
        <authorList>
            <person name="Hensen N."/>
            <person name="Bonometti L."/>
            <person name="Westerberg I."/>
            <person name="Brannstrom I.O."/>
            <person name="Guillou S."/>
            <person name="Cros-Aarteil S."/>
            <person name="Calhoun S."/>
            <person name="Haridas S."/>
            <person name="Kuo A."/>
            <person name="Mondo S."/>
            <person name="Pangilinan J."/>
            <person name="Riley R."/>
            <person name="LaButti K."/>
            <person name="Andreopoulos B."/>
            <person name="Lipzen A."/>
            <person name="Chen C."/>
            <person name="Yan M."/>
            <person name="Daum C."/>
            <person name="Ng V."/>
            <person name="Clum A."/>
            <person name="Steindorff A."/>
            <person name="Ohm R.A."/>
            <person name="Martin F."/>
            <person name="Silar P."/>
            <person name="Natvig D.O."/>
            <person name="Lalanne C."/>
            <person name="Gautier V."/>
            <person name="Ament-Velasquez S.L."/>
            <person name="Kruys A."/>
            <person name="Hutchinson M.I."/>
            <person name="Powell A.J."/>
            <person name="Barry K."/>
            <person name="Miller A.N."/>
            <person name="Grigoriev I.V."/>
            <person name="Debuchy R."/>
            <person name="Gladieux P."/>
            <person name="Hiltunen Thoren M."/>
            <person name="Johannesson H."/>
        </authorList>
    </citation>
    <scope>NUCLEOTIDE SEQUENCE</scope>
    <source>
        <strain evidence="9">CBS 990.96</strain>
    </source>
</reference>
<evidence type="ECO:0000256" key="1">
    <source>
        <dbReference type="ARBA" id="ARBA00022603"/>
    </source>
</evidence>
<feature type="compositionally biased region" description="Low complexity" evidence="6">
    <location>
        <begin position="967"/>
        <end position="984"/>
    </location>
</feature>
<evidence type="ECO:0000256" key="3">
    <source>
        <dbReference type="ARBA" id="ARBA00022691"/>
    </source>
</evidence>
<dbReference type="GO" id="GO:0005634">
    <property type="term" value="C:nucleus"/>
    <property type="evidence" value="ECO:0007669"/>
    <property type="project" value="TreeGrafter"/>
</dbReference>
<dbReference type="Pfam" id="PF18601">
    <property type="entry name" value="EZH2_N"/>
    <property type="match status" value="1"/>
</dbReference>
<dbReference type="Gene3D" id="2.170.270.10">
    <property type="entry name" value="SET domain"/>
    <property type="match status" value="1"/>
</dbReference>
<protein>
    <submittedName>
        <fullName evidence="9">Uncharacterized protein</fullName>
    </submittedName>
</protein>
<dbReference type="Proteomes" id="UP001301958">
    <property type="component" value="Unassembled WGS sequence"/>
</dbReference>
<feature type="region of interest" description="Disordered" evidence="6">
    <location>
        <begin position="745"/>
        <end position="782"/>
    </location>
</feature>
<evidence type="ECO:0000259" key="7">
    <source>
        <dbReference type="PROSITE" id="PS50280"/>
    </source>
</evidence>
<proteinExistence type="predicted"/>
<dbReference type="InterPro" id="IPR026489">
    <property type="entry name" value="CXC_dom"/>
</dbReference>
<keyword evidence="1" id="KW-0489">Methyltransferase</keyword>
<dbReference type="SUPFAM" id="SSF82199">
    <property type="entry name" value="SET domain"/>
    <property type="match status" value="1"/>
</dbReference>
<dbReference type="GO" id="GO:0003682">
    <property type="term" value="F:chromatin binding"/>
    <property type="evidence" value="ECO:0007669"/>
    <property type="project" value="TreeGrafter"/>
</dbReference>
<feature type="domain" description="CXC" evidence="8">
    <location>
        <begin position="470"/>
        <end position="592"/>
    </location>
</feature>
<dbReference type="PROSITE" id="PS50280">
    <property type="entry name" value="SET"/>
    <property type="match status" value="1"/>
</dbReference>
<dbReference type="PANTHER" id="PTHR45747">
    <property type="entry name" value="HISTONE-LYSINE N-METHYLTRANSFERASE E(Z)"/>
    <property type="match status" value="1"/>
</dbReference>
<dbReference type="InterPro" id="IPR046341">
    <property type="entry name" value="SET_dom_sf"/>
</dbReference>
<dbReference type="AlphaFoldDB" id="A0AAN7BTD7"/>
<dbReference type="GO" id="GO:0032259">
    <property type="term" value="P:methylation"/>
    <property type="evidence" value="ECO:0007669"/>
    <property type="project" value="UniProtKB-KW"/>
</dbReference>
<name>A0AAN7BTD7_9PEZI</name>
<dbReference type="InterPro" id="IPR001214">
    <property type="entry name" value="SET_dom"/>
</dbReference>
<reference evidence="9" key="2">
    <citation type="submission" date="2023-05" db="EMBL/GenBank/DDBJ databases">
        <authorList>
            <consortium name="Lawrence Berkeley National Laboratory"/>
            <person name="Steindorff A."/>
            <person name="Hensen N."/>
            <person name="Bonometti L."/>
            <person name="Westerberg I."/>
            <person name="Brannstrom I.O."/>
            <person name="Guillou S."/>
            <person name="Cros-Aarteil S."/>
            <person name="Calhoun S."/>
            <person name="Haridas S."/>
            <person name="Kuo A."/>
            <person name="Mondo S."/>
            <person name="Pangilinan J."/>
            <person name="Riley R."/>
            <person name="Labutti K."/>
            <person name="Andreopoulos B."/>
            <person name="Lipzen A."/>
            <person name="Chen C."/>
            <person name="Yanf M."/>
            <person name="Daum C."/>
            <person name="Ng V."/>
            <person name="Clum A."/>
            <person name="Ohm R."/>
            <person name="Martin F."/>
            <person name="Silar P."/>
            <person name="Natvig D."/>
            <person name="Lalanne C."/>
            <person name="Gautier V."/>
            <person name="Ament-Velasquez S.L."/>
            <person name="Kruys A."/>
            <person name="Hutchinson M.I."/>
            <person name="Powell A.J."/>
            <person name="Barry K."/>
            <person name="Miller A.N."/>
            <person name="Grigoriev I.V."/>
            <person name="Debuchy R."/>
            <person name="Gladieux P."/>
            <person name="Thoren M.H."/>
            <person name="Johannesson H."/>
        </authorList>
    </citation>
    <scope>NUCLEOTIDE SEQUENCE</scope>
    <source>
        <strain evidence="9">CBS 990.96</strain>
    </source>
</reference>
<keyword evidence="2" id="KW-0808">Transferase</keyword>
<evidence type="ECO:0000313" key="9">
    <source>
        <dbReference type="EMBL" id="KAK4229057.1"/>
    </source>
</evidence>
<dbReference type="EMBL" id="MU865312">
    <property type="protein sequence ID" value="KAK4229057.1"/>
    <property type="molecule type" value="Genomic_DNA"/>
</dbReference>
<gene>
    <name evidence="9" type="ORF">QBC38DRAFT_360492</name>
</gene>
<keyword evidence="10" id="KW-1185">Reference proteome</keyword>
<feature type="compositionally biased region" description="Basic residues" evidence="6">
    <location>
        <begin position="807"/>
        <end position="816"/>
    </location>
</feature>
<feature type="compositionally biased region" description="Acidic residues" evidence="6">
    <location>
        <begin position="1041"/>
        <end position="1051"/>
    </location>
</feature>
<evidence type="ECO:0000259" key="8">
    <source>
        <dbReference type="PROSITE" id="PS51633"/>
    </source>
</evidence>
<accession>A0AAN7BTD7</accession>
<dbReference type="InterPro" id="IPR048360">
    <property type="entry name" value="Ezh2_CXC_fung"/>
</dbReference>
<keyword evidence="5" id="KW-0804">Transcription</keyword>
<dbReference type="GO" id="GO:0031507">
    <property type="term" value="P:heterochromatin formation"/>
    <property type="evidence" value="ECO:0007669"/>
    <property type="project" value="TreeGrafter"/>
</dbReference>
<evidence type="ECO:0000256" key="4">
    <source>
        <dbReference type="ARBA" id="ARBA00023015"/>
    </source>
</evidence>
<dbReference type="PANTHER" id="PTHR45747:SF4">
    <property type="entry name" value="HISTONE-LYSINE N-METHYLTRANSFERASE E(Z)"/>
    <property type="match status" value="1"/>
</dbReference>
<feature type="compositionally biased region" description="Polar residues" evidence="6">
    <location>
        <begin position="837"/>
        <end position="858"/>
    </location>
</feature>
<dbReference type="InterPro" id="IPR040595">
    <property type="entry name" value="EZH2_N"/>
</dbReference>
<dbReference type="PROSITE" id="PS51633">
    <property type="entry name" value="CXC"/>
    <property type="match status" value="1"/>
</dbReference>
<feature type="compositionally biased region" description="Basic residues" evidence="6">
    <location>
        <begin position="886"/>
        <end position="910"/>
    </location>
</feature>
<organism evidence="9 10">
    <name type="scientific">Podospora fimiseda</name>
    <dbReference type="NCBI Taxonomy" id="252190"/>
    <lineage>
        <taxon>Eukaryota</taxon>
        <taxon>Fungi</taxon>
        <taxon>Dikarya</taxon>
        <taxon>Ascomycota</taxon>
        <taxon>Pezizomycotina</taxon>
        <taxon>Sordariomycetes</taxon>
        <taxon>Sordariomycetidae</taxon>
        <taxon>Sordariales</taxon>
        <taxon>Podosporaceae</taxon>
        <taxon>Podospora</taxon>
    </lineage>
</organism>
<feature type="domain" description="SET" evidence="7">
    <location>
        <begin position="607"/>
        <end position="732"/>
    </location>
</feature>
<feature type="compositionally biased region" description="Polar residues" evidence="6">
    <location>
        <begin position="1006"/>
        <end position="1017"/>
    </location>
</feature>
<dbReference type="GO" id="GO:0046976">
    <property type="term" value="F:histone H3K27 methyltransferase activity"/>
    <property type="evidence" value="ECO:0007669"/>
    <property type="project" value="TreeGrafter"/>
</dbReference>
<dbReference type="Pfam" id="PF21509">
    <property type="entry name" value="Ezh2-like__CXC_fung"/>
    <property type="match status" value="1"/>
</dbReference>
<dbReference type="Pfam" id="PF18600">
    <property type="entry name" value="Ezh2_MCSS_fung"/>
    <property type="match status" value="1"/>
</dbReference>
<dbReference type="Pfam" id="PF00856">
    <property type="entry name" value="SET"/>
    <property type="match status" value="1"/>
</dbReference>
<dbReference type="InterPro" id="IPR045318">
    <property type="entry name" value="EZH1/2-like"/>
</dbReference>
<evidence type="ECO:0000256" key="2">
    <source>
        <dbReference type="ARBA" id="ARBA00022679"/>
    </source>
</evidence>
<evidence type="ECO:0000313" key="10">
    <source>
        <dbReference type="Proteomes" id="UP001301958"/>
    </source>
</evidence>
<keyword evidence="4" id="KW-0805">Transcription regulation</keyword>
<dbReference type="InterPro" id="IPR040968">
    <property type="entry name" value="EZH2_MCSS_fung"/>
</dbReference>
<feature type="compositionally biased region" description="Polar residues" evidence="6">
    <location>
        <begin position="919"/>
        <end position="930"/>
    </location>
</feature>
<feature type="compositionally biased region" description="Basic and acidic residues" evidence="6">
    <location>
        <begin position="745"/>
        <end position="755"/>
    </location>
</feature>
<feature type="region of interest" description="Disordered" evidence="6">
    <location>
        <begin position="805"/>
        <end position="1070"/>
    </location>
</feature>
<sequence>MTPKKSDWSVNKIAKALRSMVDQVRQDHAHLVEFTLEGAESRAPEPRDLSSFDDFAEMKVITYEPGKRPPLTGKVTMFMKFKQHAGEHSKSKPTGKRVEVPITAIKSDKESVPRYRFHHVEIGKNILAPNSMLNFVPHLRDVDPNSADEKKYAAWLAELERLDSLSGFNPLSRSQKLIRRAQNEYAASLSMYLEEWLSSLSLDGCTKSSLIRYMASEPDTVTPQQKTDLLDTYSDNEGSSPRSMDVARIFTEAFDLVFDDPKKQRRITLSEVLKLDEDVEPILDIKRAKDTSTGQGEQNKELMQKTVEALGSYSTLGCLICFSHDCEHGEMDWENQKRCFSLEEVGGVVPTLKAKWTAEIKSQEIKNQPNGFMQKPPILQSCRNQCYRTYDRTKKVQIVEPWENDEVAGLEHIFATVGHNQTLAPQCLASASLGRPCWEVNLMLEQLGLTLPPMDVREPPKPKNVNWYDRRKKQLMGDWQDYTVTHEHASREILPPCNHEGPCTAANKCPCINRGSNAVLCERFCQCTAEECAFKFTGCACHSLGKTCMQRQKEGRACICIQLNRECDPVLCRGCGAKERADPRNAWNTKLHSTGCQNVPLQRGAAKAVVIGQSRLEGCGYGLFTAEDVSADEFIIEYTGELISHDEGVRRENRRGDVFDEENKISYLFTLLEQEGIWVDAAIYGNLSRYINHSQEYPNITPKIVLVNNEFRIKFSALRDIKAGTELFFNYGDNFPNLTKKLVEQREGHAPEPAKNKTSGQKRKEGNGARNTARKTTTSKALDIRAASDDELLLQYDGEKLDEYGRPIKRAKKSRGGKREGAGRKPKGQGGDREDTASNASQQNVAEISDSQAESLDTGTPKRRVERKSYISLLKPGSLEADGIKKVSKRGGARPGAGRKPKSRFGPQKRSKGEKNKTADNPSVVSNSPGSIDEKFTNLEATNANNAGADDSDDIALIQRRRIVLKSSGTGSSSSLAKNESSAAGQKRKASEMESLEEQGNPPAPTSSSSVTEQYRYNQGVFAPITDDDDISIRGGNGADGYDDDEDDDDIPLTKRRLSLKPVRYRNPAE</sequence>
<evidence type="ECO:0000256" key="5">
    <source>
        <dbReference type="ARBA" id="ARBA00023163"/>
    </source>
</evidence>
<dbReference type="SMART" id="SM00317">
    <property type="entry name" value="SET"/>
    <property type="match status" value="1"/>
</dbReference>
<evidence type="ECO:0000256" key="6">
    <source>
        <dbReference type="SAM" id="MobiDB-lite"/>
    </source>
</evidence>
<comment type="caution">
    <text evidence="9">The sequence shown here is derived from an EMBL/GenBank/DDBJ whole genome shotgun (WGS) entry which is preliminary data.</text>
</comment>